<gene>
    <name evidence="2" type="ORF">ACFQE6_10750</name>
</gene>
<dbReference type="EMBL" id="JBHSWV010000149">
    <property type="protein sequence ID" value="MFC6765447.1"/>
    <property type="molecule type" value="Genomic_DNA"/>
</dbReference>
<accession>A0ABD5SPD5</accession>
<dbReference type="Pfam" id="PF18545">
    <property type="entry name" value="HalOD1"/>
    <property type="match status" value="1"/>
</dbReference>
<feature type="domain" description="Halobacterial output" evidence="1">
    <location>
        <begin position="8"/>
        <end position="79"/>
    </location>
</feature>
<dbReference type="Proteomes" id="UP001596383">
    <property type="component" value="Unassembled WGS sequence"/>
</dbReference>
<sequence>MGGNSVRKEDICVSILDSVAQKDDTDPLDLPPLYNSIDSDALGDLFATTTDEAERSGRIEFRYAGYQVLVEFDEEPTVTVEGISTRS</sequence>
<protein>
    <submittedName>
        <fullName evidence="2">HalOD1 output domain-containing protein</fullName>
    </submittedName>
</protein>
<organism evidence="2 3">
    <name type="scientific">Natrinema soli</name>
    <dbReference type="NCBI Taxonomy" id="1930624"/>
    <lineage>
        <taxon>Archaea</taxon>
        <taxon>Methanobacteriati</taxon>
        <taxon>Methanobacteriota</taxon>
        <taxon>Stenosarchaea group</taxon>
        <taxon>Halobacteria</taxon>
        <taxon>Halobacteriales</taxon>
        <taxon>Natrialbaceae</taxon>
        <taxon>Natrinema</taxon>
    </lineage>
</organism>
<keyword evidence="3" id="KW-1185">Reference proteome</keyword>
<comment type="caution">
    <text evidence="2">The sequence shown here is derived from an EMBL/GenBank/DDBJ whole genome shotgun (WGS) entry which is preliminary data.</text>
</comment>
<dbReference type="RefSeq" id="WP_273738467.1">
    <property type="nucleotide sequence ID" value="NZ_JAQIVI010000149.1"/>
</dbReference>
<name>A0ABD5SPD5_9EURY</name>
<evidence type="ECO:0000313" key="2">
    <source>
        <dbReference type="EMBL" id="MFC6765447.1"/>
    </source>
</evidence>
<proteinExistence type="predicted"/>
<evidence type="ECO:0000313" key="3">
    <source>
        <dbReference type="Proteomes" id="UP001596383"/>
    </source>
</evidence>
<evidence type="ECO:0000259" key="1">
    <source>
        <dbReference type="Pfam" id="PF18545"/>
    </source>
</evidence>
<dbReference type="AlphaFoldDB" id="A0ABD5SPD5"/>
<dbReference type="InterPro" id="IPR040624">
    <property type="entry name" value="HalOD1"/>
</dbReference>
<reference evidence="2 3" key="1">
    <citation type="journal article" date="2019" name="Int. J. Syst. Evol. Microbiol.">
        <title>The Global Catalogue of Microorganisms (GCM) 10K type strain sequencing project: providing services to taxonomists for standard genome sequencing and annotation.</title>
        <authorList>
            <consortium name="The Broad Institute Genomics Platform"/>
            <consortium name="The Broad Institute Genome Sequencing Center for Infectious Disease"/>
            <person name="Wu L."/>
            <person name="Ma J."/>
        </authorList>
    </citation>
    <scope>NUCLEOTIDE SEQUENCE [LARGE SCALE GENOMIC DNA]</scope>
    <source>
        <strain evidence="2 3">LMG 29247</strain>
    </source>
</reference>